<organism evidence="3 4">
    <name type="scientific">Thermoproteota archaeon</name>
    <dbReference type="NCBI Taxonomy" id="2056631"/>
    <lineage>
        <taxon>Archaea</taxon>
        <taxon>Thermoproteota</taxon>
    </lineage>
</organism>
<dbReference type="InterPro" id="IPR037171">
    <property type="entry name" value="NagB/RpiA_transferase-like"/>
</dbReference>
<dbReference type="InterPro" id="IPR011559">
    <property type="entry name" value="Initiation_fac_2B_a/b/d"/>
</dbReference>
<feature type="active site" description="Proton donor" evidence="2">
    <location>
        <position position="233"/>
    </location>
</feature>
<dbReference type="EC" id="5.3.1.23" evidence="2"/>
<keyword evidence="2" id="KW-0028">Amino-acid biosynthesis</keyword>
<evidence type="ECO:0000256" key="2">
    <source>
        <dbReference type="HAMAP-Rule" id="MF_01678"/>
    </source>
</evidence>
<feature type="binding site" evidence="2">
    <location>
        <begin position="243"/>
        <end position="244"/>
    </location>
    <ligand>
        <name>substrate</name>
    </ligand>
</feature>
<feature type="binding site" evidence="2">
    <location>
        <begin position="44"/>
        <end position="46"/>
    </location>
    <ligand>
        <name>substrate</name>
    </ligand>
</feature>
<dbReference type="Gene3D" id="1.20.120.420">
    <property type="entry name" value="translation initiation factor eif-2b, domain 1"/>
    <property type="match status" value="1"/>
</dbReference>
<protein>
    <recommendedName>
        <fullName evidence="2">Putative methylthioribose-1-phosphate isomerase</fullName>
        <shortName evidence="2">M1Pi</shortName>
        <shortName evidence="2">MTR-1-P isomerase</shortName>
        <ecNumber evidence="2">5.3.1.23</ecNumber>
    </recommendedName>
    <alternativeName>
        <fullName evidence="2">MTNA-like protein</fullName>
        <shortName evidence="2">aMTNA</shortName>
    </alternativeName>
    <alternativeName>
        <fullName evidence="2">S-methyl-5-thioribose-1-phosphate isomerase</fullName>
    </alternativeName>
</protein>
<feature type="binding site" evidence="2">
    <location>
        <position position="87"/>
    </location>
    <ligand>
        <name>substrate</name>
    </ligand>
</feature>
<dbReference type="PANTHER" id="PTHR43475">
    <property type="entry name" value="METHYLTHIORIBOSE-1-PHOSPHATE ISOMERASE"/>
    <property type="match status" value="1"/>
</dbReference>
<dbReference type="PANTHER" id="PTHR43475:SF1">
    <property type="entry name" value="METHYLTHIORIBOSE-1-PHOSPHATE ISOMERASE"/>
    <property type="match status" value="1"/>
</dbReference>
<dbReference type="SUPFAM" id="SSF100950">
    <property type="entry name" value="NagB/RpiA/CoA transferase-like"/>
    <property type="match status" value="1"/>
</dbReference>
<proteinExistence type="inferred from homology"/>
<feature type="binding site" evidence="2">
    <location>
        <position position="192"/>
    </location>
    <ligand>
        <name>substrate</name>
    </ligand>
</feature>
<dbReference type="InterPro" id="IPR042529">
    <property type="entry name" value="IF_2B-like_C"/>
</dbReference>
<dbReference type="NCBIfam" id="TIGR00512">
    <property type="entry name" value="salvage_mtnA"/>
    <property type="match status" value="1"/>
</dbReference>
<comment type="function">
    <text evidence="2">Catalyzes the interconversion of methylthioribose-1-phosphate (MTR-1-P) into methylthioribulose-1-phosphate (MTRu-1-P).</text>
</comment>
<dbReference type="Gene3D" id="3.40.50.10470">
    <property type="entry name" value="Translation initiation factor eif-2b, domain 2"/>
    <property type="match status" value="1"/>
</dbReference>
<dbReference type="FunFam" id="1.20.120.420:FF:000003">
    <property type="entry name" value="Methylthioribose-1-phosphate isomerase"/>
    <property type="match status" value="1"/>
</dbReference>
<dbReference type="EMBL" id="QMQV01000004">
    <property type="protein sequence ID" value="RLE50507.1"/>
    <property type="molecule type" value="Genomic_DNA"/>
</dbReference>
<name>A0A497ETF4_9CREN</name>
<dbReference type="HAMAP" id="MF_01678">
    <property type="entry name" value="Salvage_MtnA"/>
    <property type="match status" value="1"/>
</dbReference>
<accession>A0A497ETF4</accession>
<dbReference type="FunFam" id="3.40.50.10470:FF:000006">
    <property type="entry name" value="Methylthioribose-1-phosphate isomerase"/>
    <property type="match status" value="1"/>
</dbReference>
<keyword evidence="2" id="KW-0486">Methionine biosynthesis</keyword>
<sequence>MRTIEWKGDHVLILDQAKLPLKLEYLRCESYEDVAKAIEDMNIRGAPAIGVAAAMGLALAVKRCKGLSLEKIRSELYKAAERLRKTRPTAVNLFWSIDRVLSKAAKASSSEELVKAVEEEALLMAEEDVKVNLAIGDAGAELIDDGDGVMTHCNAGALACVGYGTALGIIRSAVKQGKRIRVFACETRPLLQGARLTAFELMQDGIPVTLITDNMAGYVMSKGLVNKVVVGADRVLSSGHVINKIGTYSLSILAKYHKIPFIVAAPTSSFDLKSRVEDVVIEHRSPKEVTHVFGVQVAPNGVEVLNPAFDITPPENVSHIVTERGVIGPPFEENILRVLKER</sequence>
<comment type="catalytic activity">
    <reaction evidence="2">
        <text>5-(methylsulfanyl)-alpha-D-ribose 1-phosphate = 5-(methylsulfanyl)-D-ribulose 1-phosphate</text>
        <dbReference type="Rhea" id="RHEA:19989"/>
        <dbReference type="ChEBI" id="CHEBI:58533"/>
        <dbReference type="ChEBI" id="CHEBI:58548"/>
        <dbReference type="EC" id="5.3.1.23"/>
    </reaction>
</comment>
<dbReference type="NCBIfam" id="TIGR00524">
    <property type="entry name" value="eIF-2B_rel"/>
    <property type="match status" value="1"/>
</dbReference>
<evidence type="ECO:0000256" key="1">
    <source>
        <dbReference type="ARBA" id="ARBA00023235"/>
    </source>
</evidence>
<dbReference type="GO" id="GO:0046523">
    <property type="term" value="F:S-methyl-5-thioribose-1-phosphate isomerase activity"/>
    <property type="evidence" value="ECO:0007669"/>
    <property type="project" value="UniProtKB-UniRule"/>
</dbReference>
<dbReference type="InterPro" id="IPR000649">
    <property type="entry name" value="IF-2B-related"/>
</dbReference>
<comment type="similarity">
    <text evidence="2">Belongs to the EIF-2B alpha/beta/delta subunits family. MtnA subfamily.</text>
</comment>
<dbReference type="NCBIfam" id="NF004326">
    <property type="entry name" value="PRK05720.1"/>
    <property type="match status" value="1"/>
</dbReference>
<feature type="site" description="Transition state stabilizer" evidence="2">
    <location>
        <position position="153"/>
    </location>
</feature>
<evidence type="ECO:0000313" key="3">
    <source>
        <dbReference type="EMBL" id="RLE50507.1"/>
    </source>
</evidence>
<dbReference type="InterPro" id="IPR005251">
    <property type="entry name" value="IF-M1Pi"/>
</dbReference>
<keyword evidence="1 2" id="KW-0413">Isomerase</keyword>
<dbReference type="AlphaFoldDB" id="A0A497ETF4"/>
<dbReference type="GO" id="GO:0019509">
    <property type="term" value="P:L-methionine salvage from methylthioadenosine"/>
    <property type="evidence" value="ECO:0007669"/>
    <property type="project" value="UniProtKB-UniRule"/>
</dbReference>
<dbReference type="Proteomes" id="UP000278475">
    <property type="component" value="Unassembled WGS sequence"/>
</dbReference>
<dbReference type="InterPro" id="IPR027363">
    <property type="entry name" value="M1Pi_N"/>
</dbReference>
<evidence type="ECO:0000313" key="4">
    <source>
        <dbReference type="Proteomes" id="UP000278475"/>
    </source>
</evidence>
<comment type="caution">
    <text evidence="3">The sequence shown here is derived from an EMBL/GenBank/DDBJ whole genome shotgun (WGS) entry which is preliminary data.</text>
</comment>
<gene>
    <name evidence="3" type="primary">mtnA</name>
    <name evidence="3" type="ORF">DRJ31_00880</name>
</gene>
<dbReference type="Pfam" id="PF01008">
    <property type="entry name" value="IF-2B"/>
    <property type="match status" value="1"/>
</dbReference>
<reference evidence="3 4" key="1">
    <citation type="submission" date="2018-06" db="EMBL/GenBank/DDBJ databases">
        <title>Extensive metabolic versatility and redundancy in microbially diverse, dynamic hydrothermal sediments.</title>
        <authorList>
            <person name="Dombrowski N."/>
            <person name="Teske A."/>
            <person name="Baker B.J."/>
        </authorList>
    </citation>
    <scope>NUCLEOTIDE SEQUENCE [LARGE SCALE GENOMIC DNA]</scope>
    <source>
        <strain evidence="3">B66_G16</strain>
    </source>
</reference>